<evidence type="ECO:0000256" key="5">
    <source>
        <dbReference type="ARBA" id="ARBA00023004"/>
    </source>
</evidence>
<dbReference type="PRINTS" id="PR00409">
    <property type="entry name" value="PHDIOXRDTASE"/>
</dbReference>
<evidence type="ECO:0000256" key="6">
    <source>
        <dbReference type="ARBA" id="ARBA00023014"/>
    </source>
</evidence>
<evidence type="ECO:0000256" key="1">
    <source>
        <dbReference type="ARBA" id="ARBA00022630"/>
    </source>
</evidence>
<dbReference type="GO" id="GO:0046872">
    <property type="term" value="F:metal ion binding"/>
    <property type="evidence" value="ECO:0007669"/>
    <property type="project" value="UniProtKB-KW"/>
</dbReference>
<dbReference type="CDD" id="cd00207">
    <property type="entry name" value="fer2"/>
    <property type="match status" value="1"/>
</dbReference>
<dbReference type="GO" id="GO:0016491">
    <property type="term" value="F:oxidoreductase activity"/>
    <property type="evidence" value="ECO:0007669"/>
    <property type="project" value="UniProtKB-KW"/>
</dbReference>
<dbReference type="Pfam" id="PF00111">
    <property type="entry name" value="Fer2"/>
    <property type="match status" value="1"/>
</dbReference>
<dbReference type="InterPro" id="IPR017927">
    <property type="entry name" value="FAD-bd_FR_type"/>
</dbReference>
<dbReference type="RefSeq" id="WP_042579983.1">
    <property type="nucleotide sequence ID" value="NZ_JXQQ01000038.1"/>
</dbReference>
<dbReference type="Gene3D" id="2.40.30.10">
    <property type="entry name" value="Translation factors"/>
    <property type="match status" value="1"/>
</dbReference>
<keyword evidence="4" id="KW-0560">Oxidoreductase</keyword>
<keyword evidence="5" id="KW-0408">Iron</keyword>
<dbReference type="GO" id="GO:0051537">
    <property type="term" value="F:2 iron, 2 sulfur cluster binding"/>
    <property type="evidence" value="ECO:0007669"/>
    <property type="project" value="UniProtKB-KW"/>
</dbReference>
<dbReference type="SUPFAM" id="SSF54292">
    <property type="entry name" value="2Fe-2S ferredoxin-like"/>
    <property type="match status" value="1"/>
</dbReference>
<name>A0A0D0KXH4_VARPD</name>
<evidence type="ECO:0000259" key="7">
    <source>
        <dbReference type="PROSITE" id="PS51085"/>
    </source>
</evidence>
<dbReference type="SUPFAM" id="SSF63380">
    <property type="entry name" value="Riboflavin synthase domain-like"/>
    <property type="match status" value="1"/>
</dbReference>
<dbReference type="Gene3D" id="3.10.20.30">
    <property type="match status" value="1"/>
</dbReference>
<evidence type="ECO:0000313" key="9">
    <source>
        <dbReference type="EMBL" id="KIQ30902.1"/>
    </source>
</evidence>
<organism evidence="9 10">
    <name type="scientific">Variovorax paradoxus</name>
    <dbReference type="NCBI Taxonomy" id="34073"/>
    <lineage>
        <taxon>Bacteria</taxon>
        <taxon>Pseudomonadati</taxon>
        <taxon>Pseudomonadota</taxon>
        <taxon>Betaproteobacteria</taxon>
        <taxon>Burkholderiales</taxon>
        <taxon>Comamonadaceae</taxon>
        <taxon>Variovorax</taxon>
    </lineage>
</organism>
<comment type="caution">
    <text evidence="9">The sequence shown here is derived from an EMBL/GenBank/DDBJ whole genome shotgun (WGS) entry which is preliminary data.</text>
</comment>
<dbReference type="EMBL" id="JXQQ01000038">
    <property type="protein sequence ID" value="KIQ30902.1"/>
    <property type="molecule type" value="Genomic_DNA"/>
</dbReference>
<evidence type="ECO:0000256" key="2">
    <source>
        <dbReference type="ARBA" id="ARBA00022714"/>
    </source>
</evidence>
<accession>A0A0D0KXH4</accession>
<keyword evidence="1" id="KW-0285">Flavoprotein</keyword>
<protein>
    <submittedName>
        <fullName evidence="9">Ferredoxin</fullName>
    </submittedName>
</protein>
<feature type="domain" description="FAD-binding FR-type" evidence="8">
    <location>
        <begin position="5"/>
        <end position="109"/>
    </location>
</feature>
<dbReference type="Gene3D" id="3.40.50.80">
    <property type="entry name" value="Nucleotide-binding domain of ferredoxin-NADP reductase (FNR) module"/>
    <property type="match status" value="1"/>
</dbReference>
<dbReference type="InterPro" id="IPR012675">
    <property type="entry name" value="Beta-grasp_dom_sf"/>
</dbReference>
<dbReference type="Proteomes" id="UP000032067">
    <property type="component" value="Unassembled WGS sequence"/>
</dbReference>
<dbReference type="CDD" id="cd06185">
    <property type="entry name" value="PDR_like"/>
    <property type="match status" value="1"/>
</dbReference>
<dbReference type="InterPro" id="IPR036010">
    <property type="entry name" value="2Fe-2S_ferredoxin-like_sf"/>
</dbReference>
<dbReference type="SUPFAM" id="SSF52343">
    <property type="entry name" value="Ferredoxin reductase-like, C-terminal NADP-linked domain"/>
    <property type="match status" value="1"/>
</dbReference>
<evidence type="ECO:0000313" key="10">
    <source>
        <dbReference type="Proteomes" id="UP000032067"/>
    </source>
</evidence>
<dbReference type="InterPro" id="IPR039261">
    <property type="entry name" value="FNR_nucleotide-bd"/>
</dbReference>
<evidence type="ECO:0000256" key="3">
    <source>
        <dbReference type="ARBA" id="ARBA00022723"/>
    </source>
</evidence>
<dbReference type="PROSITE" id="PS00197">
    <property type="entry name" value="2FE2S_FER_1"/>
    <property type="match status" value="1"/>
</dbReference>
<dbReference type="PROSITE" id="PS51085">
    <property type="entry name" value="2FE2S_FER_2"/>
    <property type="match status" value="1"/>
</dbReference>
<dbReference type="AlphaFoldDB" id="A0A0D0KXH4"/>
<reference evidence="9 10" key="1">
    <citation type="submission" date="2014-12" db="EMBL/GenBank/DDBJ databases">
        <title>16Stimator: statistical estimation of ribosomal gene copy numbers from draft genome assemblies.</title>
        <authorList>
            <person name="Perisin M.A."/>
            <person name="Vetter M."/>
            <person name="Gilbert J.A."/>
            <person name="Bergelson J."/>
        </authorList>
    </citation>
    <scope>NUCLEOTIDE SEQUENCE [LARGE SCALE GENOMIC DNA]</scope>
    <source>
        <strain evidence="9 10">MEDvA23</strain>
    </source>
</reference>
<proteinExistence type="predicted"/>
<evidence type="ECO:0000259" key="8">
    <source>
        <dbReference type="PROSITE" id="PS51384"/>
    </source>
</evidence>
<keyword evidence="6" id="KW-0411">Iron-sulfur</keyword>
<dbReference type="PROSITE" id="PS51384">
    <property type="entry name" value="FAD_FR"/>
    <property type="match status" value="1"/>
</dbReference>
<evidence type="ECO:0000256" key="4">
    <source>
        <dbReference type="ARBA" id="ARBA00023002"/>
    </source>
</evidence>
<dbReference type="PANTHER" id="PTHR47354">
    <property type="entry name" value="NADH OXIDOREDUCTASE HCR"/>
    <property type="match status" value="1"/>
</dbReference>
<sequence length="326" mass="34040">MTQGTDMLALVVASVTPLTPAIKAFVLRPANGGDLPPFAPGAHLSVSVQTAPSSGQRAYSLVRPHDGSGSYEIAVLHEPGGTGGSAWMHGLAPGAVLAAHAPRNDFALQKGEEGDEGRLRPLLLAGGIGITPLLCMARALAAEGRAFDFFYATRSEEATAYLAEVRTLGGTVVHDGGDPARGLDLRALLATPQSGRHLHVCGPRGMVQAVVDTARAQGWPDDHVHFELFAGAISQAGDTAFEVRTLRTGKTLTVARGQSLLDVLIAAGLDPMYDCRQGDCGVCAVDVVEGVPDHRDHNLSPREKAGGKTLCTCVSRAKTPHLVLDI</sequence>
<dbReference type="OrthoDB" id="370747at2"/>
<dbReference type="InterPro" id="IPR050415">
    <property type="entry name" value="MRET"/>
</dbReference>
<dbReference type="InterPro" id="IPR006058">
    <property type="entry name" value="2Fe2S_fd_BS"/>
</dbReference>
<keyword evidence="2" id="KW-0001">2Fe-2S</keyword>
<dbReference type="InterPro" id="IPR001041">
    <property type="entry name" value="2Fe-2S_ferredoxin-type"/>
</dbReference>
<dbReference type="PANTHER" id="PTHR47354:SF1">
    <property type="entry name" value="CARNITINE MONOOXYGENASE REDUCTASE SUBUNIT"/>
    <property type="match status" value="1"/>
</dbReference>
<gene>
    <name evidence="9" type="ORF">RT97_17050</name>
</gene>
<dbReference type="InterPro" id="IPR017938">
    <property type="entry name" value="Riboflavin_synthase-like_b-brl"/>
</dbReference>
<feature type="domain" description="2Fe-2S ferredoxin-type" evidence="7">
    <location>
        <begin position="241"/>
        <end position="326"/>
    </location>
</feature>
<keyword evidence="3" id="KW-0479">Metal-binding</keyword>